<dbReference type="EC" id="3.6.1.7" evidence="2 5"/>
<feature type="active site" evidence="5">
    <location>
        <position position="76"/>
    </location>
</feature>
<dbReference type="Gene3D" id="3.30.70.100">
    <property type="match status" value="1"/>
</dbReference>
<dbReference type="SUPFAM" id="SSF54975">
    <property type="entry name" value="Acylphosphatase/BLUF domain-like"/>
    <property type="match status" value="1"/>
</dbReference>
<feature type="active site" evidence="5">
    <location>
        <position position="58"/>
    </location>
</feature>
<comment type="catalytic activity">
    <reaction evidence="4 5">
        <text>an acyl phosphate + H2O = a carboxylate + phosphate + H(+)</text>
        <dbReference type="Rhea" id="RHEA:14965"/>
        <dbReference type="ChEBI" id="CHEBI:15377"/>
        <dbReference type="ChEBI" id="CHEBI:15378"/>
        <dbReference type="ChEBI" id="CHEBI:29067"/>
        <dbReference type="ChEBI" id="CHEBI:43474"/>
        <dbReference type="ChEBI" id="CHEBI:59918"/>
        <dbReference type="EC" id="3.6.1.7"/>
    </reaction>
</comment>
<dbReference type="EMBL" id="BAABGL010000012">
    <property type="protein sequence ID" value="GAA4390955.1"/>
    <property type="molecule type" value="Genomic_DNA"/>
</dbReference>
<dbReference type="Pfam" id="PF00708">
    <property type="entry name" value="Acylphosphatase"/>
    <property type="match status" value="1"/>
</dbReference>
<evidence type="ECO:0000313" key="10">
    <source>
        <dbReference type="Proteomes" id="UP001500642"/>
    </source>
</evidence>
<feature type="domain" description="Acylphosphatase-like" evidence="8">
    <location>
        <begin position="43"/>
        <end position="129"/>
    </location>
</feature>
<keyword evidence="5" id="KW-0378">Hydrolase</keyword>
<accession>A0ABP8JHJ7</accession>
<comment type="similarity">
    <text evidence="1 6">Belongs to the acylphosphatase family.</text>
</comment>
<dbReference type="PROSITE" id="PS00151">
    <property type="entry name" value="ACYLPHOSPHATASE_2"/>
    <property type="match status" value="1"/>
</dbReference>
<evidence type="ECO:0000256" key="1">
    <source>
        <dbReference type="ARBA" id="ARBA00005614"/>
    </source>
</evidence>
<evidence type="ECO:0000256" key="4">
    <source>
        <dbReference type="ARBA" id="ARBA00047645"/>
    </source>
</evidence>
<dbReference type="InterPro" id="IPR001792">
    <property type="entry name" value="Acylphosphatase-like_dom"/>
</dbReference>
<evidence type="ECO:0000256" key="6">
    <source>
        <dbReference type="RuleBase" id="RU004168"/>
    </source>
</evidence>
<dbReference type="Proteomes" id="UP001500642">
    <property type="component" value="Unassembled WGS sequence"/>
</dbReference>
<feature type="region of interest" description="Disordered" evidence="7">
    <location>
        <begin position="1"/>
        <end position="22"/>
    </location>
</feature>
<protein>
    <recommendedName>
        <fullName evidence="3 5">acylphosphatase</fullName>
        <ecNumber evidence="2 5">3.6.1.7</ecNumber>
    </recommendedName>
</protein>
<evidence type="ECO:0000256" key="7">
    <source>
        <dbReference type="SAM" id="MobiDB-lite"/>
    </source>
</evidence>
<name>A0ABP8JHJ7_9MICO</name>
<comment type="caution">
    <text evidence="9">The sequence shown here is derived from an EMBL/GenBank/DDBJ whole genome shotgun (WGS) entry which is preliminary data.</text>
</comment>
<dbReference type="InterPro" id="IPR036046">
    <property type="entry name" value="Acylphosphatase-like_dom_sf"/>
</dbReference>
<proteinExistence type="inferred from homology"/>
<organism evidence="9 10">
    <name type="scientific">Brevibacterium pityocampae</name>
    <dbReference type="NCBI Taxonomy" id="506594"/>
    <lineage>
        <taxon>Bacteria</taxon>
        <taxon>Bacillati</taxon>
        <taxon>Actinomycetota</taxon>
        <taxon>Actinomycetes</taxon>
        <taxon>Micrococcales</taxon>
        <taxon>Brevibacteriaceae</taxon>
        <taxon>Brevibacterium</taxon>
    </lineage>
</organism>
<gene>
    <name evidence="9" type="ORF">GCM10023167_17910</name>
</gene>
<evidence type="ECO:0000256" key="2">
    <source>
        <dbReference type="ARBA" id="ARBA00012150"/>
    </source>
</evidence>
<dbReference type="PANTHER" id="PTHR47268:SF4">
    <property type="entry name" value="ACYLPHOSPHATASE"/>
    <property type="match status" value="1"/>
</dbReference>
<evidence type="ECO:0000256" key="5">
    <source>
        <dbReference type="PROSITE-ProRule" id="PRU00520"/>
    </source>
</evidence>
<dbReference type="PANTHER" id="PTHR47268">
    <property type="entry name" value="ACYLPHOSPHATASE"/>
    <property type="match status" value="1"/>
</dbReference>
<keyword evidence="10" id="KW-1185">Reference proteome</keyword>
<sequence length="129" mass="13366">MQSNGAAGSTWAARAPSPGGDPLVRVEVMTNAEQTPDQAENRAARVVVTGEVQGVSYRESCRRAAESRGVAGWVRNTETGTVEALFVGPGAAVDAMIDWCRTGPPAAEVAGVHVEPSDESAPDAGFTVR</sequence>
<dbReference type="PROSITE" id="PS51160">
    <property type="entry name" value="ACYLPHOSPHATASE_3"/>
    <property type="match status" value="1"/>
</dbReference>
<dbReference type="PRINTS" id="PR00112">
    <property type="entry name" value="ACYLPHPHTASE"/>
</dbReference>
<evidence type="ECO:0000259" key="8">
    <source>
        <dbReference type="PROSITE" id="PS51160"/>
    </source>
</evidence>
<reference evidence="10" key="1">
    <citation type="journal article" date="2019" name="Int. J. Syst. Evol. Microbiol.">
        <title>The Global Catalogue of Microorganisms (GCM) 10K type strain sequencing project: providing services to taxonomists for standard genome sequencing and annotation.</title>
        <authorList>
            <consortium name="The Broad Institute Genomics Platform"/>
            <consortium name="The Broad Institute Genome Sequencing Center for Infectious Disease"/>
            <person name="Wu L."/>
            <person name="Ma J."/>
        </authorList>
    </citation>
    <scope>NUCLEOTIDE SEQUENCE [LARGE SCALE GENOMIC DNA]</scope>
    <source>
        <strain evidence="10">JCM 17808</strain>
    </source>
</reference>
<evidence type="ECO:0000256" key="3">
    <source>
        <dbReference type="ARBA" id="ARBA00015991"/>
    </source>
</evidence>
<dbReference type="InterPro" id="IPR017968">
    <property type="entry name" value="Acylphosphatase_CS"/>
</dbReference>
<dbReference type="InterPro" id="IPR020456">
    <property type="entry name" value="Acylphosphatase"/>
</dbReference>
<evidence type="ECO:0000313" key="9">
    <source>
        <dbReference type="EMBL" id="GAA4390955.1"/>
    </source>
</evidence>